<gene>
    <name evidence="1" type="ordered locus">MLP_18580</name>
</gene>
<protein>
    <submittedName>
        <fullName evidence="1">Uncharacterized protein</fullName>
    </submittedName>
</protein>
<dbReference type="RefSeq" id="WP_013862752.1">
    <property type="nucleotide sequence ID" value="NC_015635.1"/>
</dbReference>
<keyword evidence="2" id="KW-1185">Reference proteome</keyword>
<dbReference type="Proteomes" id="UP000007947">
    <property type="component" value="Chromosome"/>
</dbReference>
<accession>F5XSJ1</accession>
<dbReference type="KEGG" id="mph:MLP_18580"/>
<name>F5XSJ1_MICPN</name>
<dbReference type="STRING" id="1032480.MLP_18580"/>
<organism evidence="1 2">
    <name type="scientific">Microlunatus phosphovorus (strain ATCC 700054 / DSM 10555 / JCM 9379 / NBRC 101784 / NCIMB 13414 / VKM Ac-1990 / NM-1)</name>
    <dbReference type="NCBI Taxonomy" id="1032480"/>
    <lineage>
        <taxon>Bacteria</taxon>
        <taxon>Bacillati</taxon>
        <taxon>Actinomycetota</taxon>
        <taxon>Actinomycetes</taxon>
        <taxon>Propionibacteriales</taxon>
        <taxon>Propionibacteriaceae</taxon>
        <taxon>Microlunatus</taxon>
    </lineage>
</organism>
<proteinExistence type="predicted"/>
<dbReference type="HOGENOM" id="CLU_1155385_0_0_11"/>
<sequence length="240" mass="26203">MTALDQDRDGLQQEAIRVLTRAAHESTSSVDGLDFADFLAHALASAAANVGGADRLLARRPGSWEASHLDALLRGTVGDEPDSWWTYRTEPLIVPLNVAELIEISDLHPGLLGLDDAIDAIGQHYESATCDDAALDAWDAEIDTLITRYKAEYQAYAERFTRVAAASGQAMCPPIDVRVTADASPTSRWWDPTTITNPNEYESDDLAVAIWDEAHDAIALPNVEIVRARVVDRLPAPETR</sequence>
<evidence type="ECO:0000313" key="2">
    <source>
        <dbReference type="Proteomes" id="UP000007947"/>
    </source>
</evidence>
<dbReference type="OrthoDB" id="3831228at2"/>
<dbReference type="AlphaFoldDB" id="F5XSJ1"/>
<dbReference type="EMBL" id="AP012204">
    <property type="protein sequence ID" value="BAK34872.1"/>
    <property type="molecule type" value="Genomic_DNA"/>
</dbReference>
<reference evidence="1 2" key="1">
    <citation type="submission" date="2011-05" db="EMBL/GenBank/DDBJ databases">
        <title>Whole genome sequence of Microlunatus phosphovorus NM-1.</title>
        <authorList>
            <person name="Hosoyama A."/>
            <person name="Sasaki K."/>
            <person name="Harada T."/>
            <person name="Igarashi R."/>
            <person name="Kawakoshi A."/>
            <person name="Sasagawa M."/>
            <person name="Fukada J."/>
            <person name="Nakamura S."/>
            <person name="Katano Y."/>
            <person name="Hanada S."/>
            <person name="Kamagata Y."/>
            <person name="Nakamura N."/>
            <person name="Yamazaki S."/>
            <person name="Fujita N."/>
        </authorList>
    </citation>
    <scope>NUCLEOTIDE SEQUENCE [LARGE SCALE GENOMIC DNA]</scope>
    <source>
        <strain evidence="2">ATCC 700054 / DSM 10555 / JCM 9379 / NBRC 101784 / NCIMB 13414 / VKM Ac-1990 / NM-1</strain>
    </source>
</reference>
<dbReference type="eggNOG" id="ENOG5033J62">
    <property type="taxonomic scope" value="Bacteria"/>
</dbReference>
<evidence type="ECO:0000313" key="1">
    <source>
        <dbReference type="EMBL" id="BAK34872.1"/>
    </source>
</evidence>